<feature type="transmembrane region" description="Helical" evidence="1">
    <location>
        <begin position="57"/>
        <end position="74"/>
    </location>
</feature>
<evidence type="ECO:0000256" key="1">
    <source>
        <dbReference type="SAM" id="Phobius"/>
    </source>
</evidence>
<dbReference type="EMBL" id="CM001403">
    <property type="protein sequence ID" value="EHQ30572.1"/>
    <property type="molecule type" value="Genomic_DNA"/>
</dbReference>
<dbReference type="HOGENOM" id="CLU_2479948_0_0_10"/>
<dbReference type="STRING" id="714943.Mucpa_6519"/>
<keyword evidence="1" id="KW-0812">Transmembrane</keyword>
<sequence>MSRPNPYINTFYLAVHLALNILVVALIVNLIGTYIPIKHYFMGYHFNVHNIYTHIDMQKNVAPIVAIGIAVWYYQRRKAKTDSVEKH</sequence>
<keyword evidence="1" id="KW-0472">Membrane</keyword>
<keyword evidence="3" id="KW-1185">Reference proteome</keyword>
<gene>
    <name evidence="2" type="ORF">Mucpa_6519</name>
</gene>
<organism evidence="2 3">
    <name type="scientific">Mucilaginibacter paludis DSM 18603</name>
    <dbReference type="NCBI Taxonomy" id="714943"/>
    <lineage>
        <taxon>Bacteria</taxon>
        <taxon>Pseudomonadati</taxon>
        <taxon>Bacteroidota</taxon>
        <taxon>Sphingobacteriia</taxon>
        <taxon>Sphingobacteriales</taxon>
        <taxon>Sphingobacteriaceae</taxon>
        <taxon>Mucilaginibacter</taxon>
    </lineage>
</organism>
<evidence type="ECO:0000313" key="2">
    <source>
        <dbReference type="EMBL" id="EHQ30572.1"/>
    </source>
</evidence>
<dbReference type="Proteomes" id="UP000002774">
    <property type="component" value="Chromosome"/>
</dbReference>
<protein>
    <submittedName>
        <fullName evidence="2">Uncharacterized protein</fullName>
    </submittedName>
</protein>
<feature type="transmembrane region" description="Helical" evidence="1">
    <location>
        <begin position="12"/>
        <end position="37"/>
    </location>
</feature>
<dbReference type="RefSeq" id="WP_008512414.1">
    <property type="nucleotide sequence ID" value="NZ_CM001403.1"/>
</dbReference>
<accession>H1YB46</accession>
<dbReference type="AlphaFoldDB" id="H1YB46"/>
<dbReference type="OrthoDB" id="9909390at2"/>
<keyword evidence="1" id="KW-1133">Transmembrane helix</keyword>
<proteinExistence type="predicted"/>
<name>H1YB46_9SPHI</name>
<evidence type="ECO:0000313" key="3">
    <source>
        <dbReference type="Proteomes" id="UP000002774"/>
    </source>
</evidence>
<reference evidence="2" key="1">
    <citation type="submission" date="2011-09" db="EMBL/GenBank/DDBJ databases">
        <title>The permanent draft genome of Mucilaginibacter paludis DSM 18603.</title>
        <authorList>
            <consortium name="US DOE Joint Genome Institute (JGI-PGF)"/>
            <person name="Lucas S."/>
            <person name="Han J."/>
            <person name="Lapidus A."/>
            <person name="Bruce D."/>
            <person name="Goodwin L."/>
            <person name="Pitluck S."/>
            <person name="Peters L."/>
            <person name="Kyrpides N."/>
            <person name="Mavromatis K."/>
            <person name="Ivanova N."/>
            <person name="Mikhailova N."/>
            <person name="Held B."/>
            <person name="Detter J.C."/>
            <person name="Tapia R."/>
            <person name="Han C."/>
            <person name="Land M."/>
            <person name="Hauser L."/>
            <person name="Markowitz V."/>
            <person name="Cheng J.-F."/>
            <person name="Hugenholtz P."/>
            <person name="Woyke T."/>
            <person name="Wu D."/>
            <person name="Tindall B."/>
            <person name="Brambilla E."/>
            <person name="Klenk H.-P."/>
            <person name="Eisen J.A."/>
        </authorList>
    </citation>
    <scope>NUCLEOTIDE SEQUENCE [LARGE SCALE GENOMIC DNA]</scope>
    <source>
        <strain evidence="2">DSM 18603</strain>
    </source>
</reference>